<keyword evidence="2" id="KW-0472">Membrane</keyword>
<feature type="transmembrane region" description="Helical" evidence="2">
    <location>
        <begin position="32"/>
        <end position="55"/>
    </location>
</feature>
<evidence type="ECO:0000256" key="1">
    <source>
        <dbReference type="SAM" id="MobiDB-lite"/>
    </source>
</evidence>
<evidence type="ECO:0000256" key="2">
    <source>
        <dbReference type="SAM" id="Phobius"/>
    </source>
</evidence>
<proteinExistence type="predicted"/>
<sequence length="311" mass="35051">MMLGMAARASLRQRWRRRLATPQGQPLHQRRLFLLPTVFGLGWATLVLVLLLFGINYQNNLAYGLAFWLFAIALVALWRGWRNLHGIRVTLRSPQEVFAGGEARLGVHLQAPRARQGIQLRLGGDPVTCVIEHGEGQAQLTLPAARRGWQPLPLLRLHSDWPLGLVRVLAWVAPGDPLLVYPAPQDEASRSSRDDGEGQEERDFSGLRRYVPGDNPSRLAWKQWSRTGMLATKQFSRPPRRVLWLDYDEAPGDPERRLAWLCARVLAHHRAGDAYGLRLPGVTLTPDGGDAQRRRALRALALWRQTPEVSP</sequence>
<keyword evidence="2" id="KW-0812">Transmembrane</keyword>
<feature type="transmembrane region" description="Helical" evidence="2">
    <location>
        <begin position="61"/>
        <end position="78"/>
    </location>
</feature>
<protein>
    <submittedName>
        <fullName evidence="3">Membrane protein</fullName>
    </submittedName>
</protein>
<dbReference type="EMBL" id="BJUK01000004">
    <property type="protein sequence ID" value="GEK46169.1"/>
    <property type="molecule type" value="Genomic_DNA"/>
</dbReference>
<name>A0A510X456_9GAMM</name>
<reference evidence="3 4" key="1">
    <citation type="submission" date="2019-07" db="EMBL/GenBank/DDBJ databases">
        <title>Whole genome shotgun sequence of Halomonas pacifica NBRC 102220.</title>
        <authorList>
            <person name="Hosoyama A."/>
            <person name="Uohara A."/>
            <person name="Ohji S."/>
            <person name="Ichikawa N."/>
        </authorList>
    </citation>
    <scope>NUCLEOTIDE SEQUENCE [LARGE SCALE GENOMIC DNA]</scope>
    <source>
        <strain evidence="3 4">NBRC 102220</strain>
    </source>
</reference>
<gene>
    <name evidence="3" type="ORF">HPA02_04520</name>
</gene>
<dbReference type="PANTHER" id="PTHR34351">
    <property type="entry name" value="SLR1927 PROTEIN-RELATED"/>
    <property type="match status" value="1"/>
</dbReference>
<keyword evidence="2" id="KW-1133">Transmembrane helix</keyword>
<evidence type="ECO:0000313" key="4">
    <source>
        <dbReference type="Proteomes" id="UP000321275"/>
    </source>
</evidence>
<accession>A0A510X456</accession>
<feature type="compositionally biased region" description="Basic and acidic residues" evidence="1">
    <location>
        <begin position="187"/>
        <end position="206"/>
    </location>
</feature>
<keyword evidence="4" id="KW-1185">Reference proteome</keyword>
<dbReference type="AlphaFoldDB" id="A0A510X456"/>
<dbReference type="Proteomes" id="UP000321275">
    <property type="component" value="Unassembled WGS sequence"/>
</dbReference>
<feature type="region of interest" description="Disordered" evidence="1">
    <location>
        <begin position="182"/>
        <end position="209"/>
    </location>
</feature>
<organism evidence="3 4">
    <name type="scientific">Bisbaumannia pacifica</name>
    <dbReference type="NCBI Taxonomy" id="77098"/>
    <lineage>
        <taxon>Bacteria</taxon>
        <taxon>Pseudomonadati</taxon>
        <taxon>Pseudomonadota</taxon>
        <taxon>Gammaproteobacteria</taxon>
        <taxon>Oceanospirillales</taxon>
        <taxon>Halomonadaceae</taxon>
        <taxon>Bisbaumannia</taxon>
    </lineage>
</organism>
<dbReference type="PANTHER" id="PTHR34351:SF1">
    <property type="entry name" value="SLR1927 PROTEIN"/>
    <property type="match status" value="1"/>
</dbReference>
<evidence type="ECO:0000313" key="3">
    <source>
        <dbReference type="EMBL" id="GEK46169.1"/>
    </source>
</evidence>
<comment type="caution">
    <text evidence="3">The sequence shown here is derived from an EMBL/GenBank/DDBJ whole genome shotgun (WGS) entry which is preliminary data.</text>
</comment>